<dbReference type="InterPro" id="IPR000523">
    <property type="entry name" value="Mg_chelatse_chII-like_cat_dom"/>
</dbReference>
<evidence type="ECO:0000256" key="1">
    <source>
        <dbReference type="ARBA" id="ARBA00006354"/>
    </source>
</evidence>
<dbReference type="InterPro" id="IPR004482">
    <property type="entry name" value="Mg_chelat-rel"/>
</dbReference>
<evidence type="ECO:0000259" key="2">
    <source>
        <dbReference type="SMART" id="SM00382"/>
    </source>
</evidence>
<protein>
    <submittedName>
        <fullName evidence="3">YifB family Mg chelatase-like AAA ATPase</fullName>
    </submittedName>
</protein>
<dbReference type="Pfam" id="PF13335">
    <property type="entry name" value="Mg_chelatase_C"/>
    <property type="match status" value="1"/>
</dbReference>
<dbReference type="SUPFAM" id="SSF52540">
    <property type="entry name" value="P-loop containing nucleoside triphosphate hydrolases"/>
    <property type="match status" value="1"/>
</dbReference>
<sequence>MSRSVSTLTVAPTGITGELVRVEAHRAGGLPSFQVVGLPDMALRESKQRVRAAIASAGLAWAEQRYTVNLSPADVPKSGSGYDLAIAVAILATQQDRPLDMMDARVHIGELGLDGSVRPVRGILPMIAAARDHGIREVVVPRACVAEAKLVGGVAVIGVDDVADLAGLYDIPDAVHAPRAQVLTSPARNAPEPRRLDLADVQGQVHAKLGLEVAAAGGHHVFFLGEPGTGKTMLAERLPTILPDLDDDDAIAATSIHSVAGTLGSVDALMRRPPWVAPHHSATMAAIVGGGSGIASPGAISMAHAGVLFLDEAPEFAPSVLDALRQPLETGTIHLHRAHAQTSYPARFQLVMAANPCPCGAATGSGRCVCTPYRKLRYLQRLSGPLMDRIDITCLVDRPGAAELTATTRPESSAIVADRVAAARDRARHRWRDHAWSTNARCPGDYFRSCDLLAAGERRLIHAILAEGRLSLRGIHRLLRVALTLADLAGSARIEAAHLSSAYTLRTTENRDECA</sequence>
<dbReference type="InterPro" id="IPR020568">
    <property type="entry name" value="Ribosomal_Su5_D2-typ_SF"/>
</dbReference>
<dbReference type="Pfam" id="PF01078">
    <property type="entry name" value="Mg_chelatase"/>
    <property type="match status" value="1"/>
</dbReference>
<comment type="similarity">
    <text evidence="1">Belongs to the Mg-chelatase subunits D/I family. ComM subfamily.</text>
</comment>
<gene>
    <name evidence="3" type="ORF">H8R10_01915</name>
</gene>
<evidence type="ECO:0000313" key="3">
    <source>
        <dbReference type="EMBL" id="MBD3688990.1"/>
    </source>
</evidence>
<dbReference type="GO" id="GO:0005524">
    <property type="term" value="F:ATP binding"/>
    <property type="evidence" value="ECO:0007669"/>
    <property type="project" value="InterPro"/>
</dbReference>
<dbReference type="InterPro" id="IPR027417">
    <property type="entry name" value="P-loop_NTPase"/>
</dbReference>
<dbReference type="InterPro" id="IPR025158">
    <property type="entry name" value="Mg_chelat-rel_C"/>
</dbReference>
<dbReference type="InterPro" id="IPR045006">
    <property type="entry name" value="CHLI-like"/>
</dbReference>
<evidence type="ECO:0000313" key="4">
    <source>
        <dbReference type="Proteomes" id="UP000627538"/>
    </source>
</evidence>
<dbReference type="PANTHER" id="PTHR32039">
    <property type="entry name" value="MAGNESIUM-CHELATASE SUBUNIT CHLI"/>
    <property type="match status" value="1"/>
</dbReference>
<dbReference type="PANTHER" id="PTHR32039:SF7">
    <property type="entry name" value="COMPETENCE PROTEIN COMM"/>
    <property type="match status" value="1"/>
</dbReference>
<dbReference type="SUPFAM" id="SSF54211">
    <property type="entry name" value="Ribosomal protein S5 domain 2-like"/>
    <property type="match status" value="1"/>
</dbReference>
<organism evidence="3 4">
    <name type="scientific">Nanchangia anserum</name>
    <dbReference type="NCBI Taxonomy" id="2692125"/>
    <lineage>
        <taxon>Bacteria</taxon>
        <taxon>Bacillati</taxon>
        <taxon>Actinomycetota</taxon>
        <taxon>Actinomycetes</taxon>
        <taxon>Actinomycetales</taxon>
        <taxon>Actinomycetaceae</taxon>
        <taxon>Nanchangia</taxon>
    </lineage>
</organism>
<dbReference type="Proteomes" id="UP000627538">
    <property type="component" value="Unassembled WGS sequence"/>
</dbReference>
<dbReference type="InterPro" id="IPR003593">
    <property type="entry name" value="AAA+_ATPase"/>
</dbReference>
<keyword evidence="4" id="KW-1185">Reference proteome</keyword>
<reference evidence="3 4" key="1">
    <citation type="submission" date="2020-08" db="EMBL/GenBank/DDBJ databases">
        <title>Winkia gen. nov., sp. nov., isolated from faeces of the Anser albifrons in China.</title>
        <authorList>
            <person name="Liu Q."/>
        </authorList>
    </citation>
    <scope>NUCLEOTIDE SEQUENCE [LARGE SCALE GENOMIC DNA]</scope>
    <source>
        <strain evidence="3 4">C62</strain>
    </source>
</reference>
<feature type="domain" description="AAA+ ATPase" evidence="2">
    <location>
        <begin position="217"/>
        <end position="400"/>
    </location>
</feature>
<dbReference type="Gene3D" id="3.40.50.300">
    <property type="entry name" value="P-loop containing nucleotide triphosphate hydrolases"/>
    <property type="match status" value="1"/>
</dbReference>
<accession>A0A8I0GB94</accession>
<dbReference type="InterPro" id="IPR014721">
    <property type="entry name" value="Ribsml_uS5_D2-typ_fold_subgr"/>
</dbReference>
<dbReference type="NCBIfam" id="TIGR00368">
    <property type="entry name" value="YifB family Mg chelatase-like AAA ATPase"/>
    <property type="match status" value="1"/>
</dbReference>
<dbReference type="Pfam" id="PF13541">
    <property type="entry name" value="ChlI"/>
    <property type="match status" value="1"/>
</dbReference>
<dbReference type="AlphaFoldDB" id="A0A8I0GB94"/>
<dbReference type="EMBL" id="JACRUO010000001">
    <property type="protein sequence ID" value="MBD3688990.1"/>
    <property type="molecule type" value="Genomic_DNA"/>
</dbReference>
<comment type="caution">
    <text evidence="3">The sequence shown here is derived from an EMBL/GenBank/DDBJ whole genome shotgun (WGS) entry which is preliminary data.</text>
</comment>
<dbReference type="RefSeq" id="WP_191071070.1">
    <property type="nucleotide sequence ID" value="NZ_CP060506.1"/>
</dbReference>
<name>A0A8I0GB94_9ACTO</name>
<dbReference type="SMART" id="SM00382">
    <property type="entry name" value="AAA"/>
    <property type="match status" value="1"/>
</dbReference>
<proteinExistence type="inferred from homology"/>
<dbReference type="Gene3D" id="3.30.230.10">
    <property type="match status" value="1"/>
</dbReference>